<accession>A0A512DAH5</accession>
<evidence type="ECO:0000313" key="2">
    <source>
        <dbReference type="EMBL" id="GEO33481.1"/>
    </source>
</evidence>
<comment type="caution">
    <text evidence="2">The sequence shown here is derived from an EMBL/GenBank/DDBJ whole genome shotgun (WGS) entry which is preliminary data.</text>
</comment>
<dbReference type="EMBL" id="BJYY01000010">
    <property type="protein sequence ID" value="GEO33481.1"/>
    <property type="molecule type" value="Genomic_DNA"/>
</dbReference>
<name>A0A512DAH5_9CELL</name>
<protein>
    <submittedName>
        <fullName evidence="2">Uncharacterized protein</fullName>
    </submittedName>
</protein>
<evidence type="ECO:0000313" key="3">
    <source>
        <dbReference type="Proteomes" id="UP000321181"/>
    </source>
</evidence>
<evidence type="ECO:0000256" key="1">
    <source>
        <dbReference type="SAM" id="MobiDB-lite"/>
    </source>
</evidence>
<feature type="compositionally biased region" description="Polar residues" evidence="1">
    <location>
        <begin position="21"/>
        <end position="30"/>
    </location>
</feature>
<organism evidence="2 3">
    <name type="scientific">Cellulomonas aerilata</name>
    <dbReference type="NCBI Taxonomy" id="515326"/>
    <lineage>
        <taxon>Bacteria</taxon>
        <taxon>Bacillati</taxon>
        <taxon>Actinomycetota</taxon>
        <taxon>Actinomycetes</taxon>
        <taxon>Micrococcales</taxon>
        <taxon>Cellulomonadaceae</taxon>
        <taxon>Cellulomonas</taxon>
    </lineage>
</organism>
<dbReference type="Proteomes" id="UP000321181">
    <property type="component" value="Unassembled WGS sequence"/>
</dbReference>
<sequence length="73" mass="7465">MATIEHGRQDGGPTGGWASSPGPTTATDPATVTGGAGDLEFDEAWGDAAAATDTRADPETRDPHPAFEDPNDR</sequence>
<feature type="compositionally biased region" description="Basic and acidic residues" evidence="1">
    <location>
        <begin position="54"/>
        <end position="73"/>
    </location>
</feature>
<keyword evidence="3" id="KW-1185">Reference proteome</keyword>
<feature type="region of interest" description="Disordered" evidence="1">
    <location>
        <begin position="1"/>
        <end position="73"/>
    </location>
</feature>
<gene>
    <name evidence="2" type="ORF">CAE01nite_12060</name>
</gene>
<dbReference type="RefSeq" id="WP_146901518.1">
    <property type="nucleotide sequence ID" value="NZ_BAAARM010000002.1"/>
</dbReference>
<reference evidence="2 3" key="1">
    <citation type="submission" date="2019-07" db="EMBL/GenBank/DDBJ databases">
        <title>Whole genome shotgun sequence of Cellulomonas aerilata NBRC 106308.</title>
        <authorList>
            <person name="Hosoyama A."/>
            <person name="Uohara A."/>
            <person name="Ohji S."/>
            <person name="Ichikawa N."/>
        </authorList>
    </citation>
    <scope>NUCLEOTIDE SEQUENCE [LARGE SCALE GENOMIC DNA]</scope>
    <source>
        <strain evidence="2 3">NBRC 106308</strain>
    </source>
</reference>
<dbReference type="AlphaFoldDB" id="A0A512DAH5"/>
<proteinExistence type="predicted"/>